<evidence type="ECO:0000256" key="1">
    <source>
        <dbReference type="ARBA" id="ARBA00006975"/>
    </source>
</evidence>
<dbReference type="EMBL" id="APNK01000005">
    <property type="protein sequence ID" value="KEZ78318.1"/>
    <property type="molecule type" value="Genomic_DNA"/>
</dbReference>
<protein>
    <submittedName>
        <fullName evidence="3">Co-chaperonin GroES</fullName>
    </submittedName>
</protein>
<dbReference type="OrthoDB" id="9806791at2"/>
<keyword evidence="4" id="KW-1185">Reference proteome</keyword>
<name>A0A084INN4_SALHC</name>
<dbReference type="GO" id="GO:0005524">
    <property type="term" value="F:ATP binding"/>
    <property type="evidence" value="ECO:0007669"/>
    <property type="project" value="InterPro"/>
</dbReference>
<dbReference type="SUPFAM" id="SSF50129">
    <property type="entry name" value="GroES-like"/>
    <property type="match status" value="1"/>
</dbReference>
<dbReference type="Gene3D" id="2.30.33.40">
    <property type="entry name" value="GroES chaperonin"/>
    <property type="match status" value="1"/>
</dbReference>
<dbReference type="AlphaFoldDB" id="A0A084INN4"/>
<evidence type="ECO:0000256" key="2">
    <source>
        <dbReference type="ARBA" id="ARBA00023186"/>
    </source>
</evidence>
<dbReference type="GO" id="GO:0044183">
    <property type="term" value="F:protein folding chaperone"/>
    <property type="evidence" value="ECO:0007669"/>
    <property type="project" value="InterPro"/>
</dbReference>
<dbReference type="RefSeq" id="WP_037335196.1">
    <property type="nucleotide sequence ID" value="NZ_APNK01000005.1"/>
</dbReference>
<dbReference type="CDD" id="cd00320">
    <property type="entry name" value="cpn10"/>
    <property type="match status" value="1"/>
</dbReference>
<proteinExistence type="inferred from homology"/>
<comment type="similarity">
    <text evidence="1">Belongs to the GroES chaperonin family.</text>
</comment>
<dbReference type="SMART" id="SM00883">
    <property type="entry name" value="Cpn10"/>
    <property type="match status" value="1"/>
</dbReference>
<accession>A0A084INN4</accession>
<comment type="caution">
    <text evidence="3">The sequence shown here is derived from an EMBL/GenBank/DDBJ whole genome shotgun (WGS) entry which is preliminary data.</text>
</comment>
<reference evidence="3 4" key="1">
    <citation type="submission" date="2013-03" db="EMBL/GenBank/DDBJ databases">
        <title>Salinisphaera hydrothermalis C41B8 Genome Sequencing.</title>
        <authorList>
            <person name="Li C."/>
            <person name="Lai Q."/>
            <person name="Shao Z."/>
        </authorList>
    </citation>
    <scope>NUCLEOTIDE SEQUENCE [LARGE SCALE GENOMIC DNA]</scope>
    <source>
        <strain evidence="3 4">C41B8</strain>
    </source>
</reference>
<organism evidence="3 4">
    <name type="scientific">Salinisphaera hydrothermalis (strain C41B8)</name>
    <dbReference type="NCBI Taxonomy" id="1304275"/>
    <lineage>
        <taxon>Bacteria</taxon>
        <taxon>Pseudomonadati</taxon>
        <taxon>Pseudomonadota</taxon>
        <taxon>Gammaproteobacteria</taxon>
        <taxon>Salinisphaerales</taxon>
        <taxon>Salinisphaeraceae</taxon>
        <taxon>Salinisphaera</taxon>
    </lineage>
</organism>
<evidence type="ECO:0000313" key="3">
    <source>
        <dbReference type="EMBL" id="KEZ78318.1"/>
    </source>
</evidence>
<evidence type="ECO:0000313" key="4">
    <source>
        <dbReference type="Proteomes" id="UP000028302"/>
    </source>
</evidence>
<dbReference type="InterPro" id="IPR037124">
    <property type="entry name" value="Chaperonin_GroES_sf"/>
</dbReference>
<dbReference type="Proteomes" id="UP000028302">
    <property type="component" value="Unassembled WGS sequence"/>
</dbReference>
<sequence>MKTTDDARDEAAGENVPCQPILWKVLIKPLPPKEMTAGGIVLPDEVREADQQLTCVGKIVRLGGLAFQAQTKAGLDLSREPNRPREGMWVLCHQYSGQKLWAGDVEYRLLNDTEIMAVTDQPDVFRNYI</sequence>
<dbReference type="InterPro" id="IPR011032">
    <property type="entry name" value="GroES-like_sf"/>
</dbReference>
<dbReference type="Pfam" id="PF00166">
    <property type="entry name" value="Cpn10"/>
    <property type="match status" value="1"/>
</dbReference>
<dbReference type="STRING" id="1304275.C41B8_05433"/>
<keyword evidence="2" id="KW-0143">Chaperone</keyword>
<dbReference type="InterPro" id="IPR020818">
    <property type="entry name" value="Chaperonin_GroES"/>
</dbReference>
<gene>
    <name evidence="3" type="ORF">C41B8_05433</name>
</gene>